<evidence type="ECO:0000313" key="1">
    <source>
        <dbReference type="EMBL" id="KRM82114.1"/>
    </source>
</evidence>
<dbReference type="InterPro" id="IPR016541">
    <property type="entry name" value="UCP008505"/>
</dbReference>
<dbReference type="InterPro" id="IPR029060">
    <property type="entry name" value="PIN-like_dom_sf"/>
</dbReference>
<evidence type="ECO:0000313" key="2">
    <source>
        <dbReference type="Proteomes" id="UP000051576"/>
    </source>
</evidence>
<gene>
    <name evidence="1" type="ORF">FD21_GL000483</name>
</gene>
<organism evidence="1 2">
    <name type="scientific">Liquorilactobacillus vini DSM 20605</name>
    <dbReference type="NCBI Taxonomy" id="1133569"/>
    <lineage>
        <taxon>Bacteria</taxon>
        <taxon>Bacillati</taxon>
        <taxon>Bacillota</taxon>
        <taxon>Bacilli</taxon>
        <taxon>Lactobacillales</taxon>
        <taxon>Lactobacillaceae</taxon>
        <taxon>Liquorilactobacillus</taxon>
    </lineage>
</organism>
<dbReference type="PATRIC" id="fig|1133569.4.peg.508"/>
<dbReference type="AlphaFoldDB" id="A0A0R2BTY1"/>
<dbReference type="Pfam" id="PF14367">
    <property type="entry name" value="DUF4411"/>
    <property type="match status" value="1"/>
</dbReference>
<dbReference type="STRING" id="1133569.FD21_GL000483"/>
<dbReference type="RefSeq" id="WP_056970880.1">
    <property type="nucleotide sequence ID" value="NZ_AYYX01000150.1"/>
</dbReference>
<name>A0A0R2BTY1_9LACO</name>
<keyword evidence="2" id="KW-1185">Reference proteome</keyword>
<protein>
    <recommendedName>
        <fullName evidence="3">PIN domain-containing protein</fullName>
    </recommendedName>
</protein>
<dbReference type="Proteomes" id="UP000051576">
    <property type="component" value="Unassembled WGS sequence"/>
</dbReference>
<proteinExistence type="predicted"/>
<dbReference type="Gene3D" id="3.40.50.1010">
    <property type="entry name" value="5'-nuclease"/>
    <property type="match status" value="1"/>
</dbReference>
<reference evidence="1 2" key="1">
    <citation type="journal article" date="2015" name="Genome Announc.">
        <title>Expanding the biotechnology potential of lactobacilli through comparative genomics of 213 strains and associated genera.</title>
        <authorList>
            <person name="Sun Z."/>
            <person name="Harris H.M."/>
            <person name="McCann A."/>
            <person name="Guo C."/>
            <person name="Argimon S."/>
            <person name="Zhang W."/>
            <person name="Yang X."/>
            <person name="Jeffery I.B."/>
            <person name="Cooney J.C."/>
            <person name="Kagawa T.F."/>
            <person name="Liu W."/>
            <person name="Song Y."/>
            <person name="Salvetti E."/>
            <person name="Wrobel A."/>
            <person name="Rasinkangas P."/>
            <person name="Parkhill J."/>
            <person name="Rea M.C."/>
            <person name="O'Sullivan O."/>
            <person name="Ritari J."/>
            <person name="Douillard F.P."/>
            <person name="Paul Ross R."/>
            <person name="Yang R."/>
            <person name="Briner A.E."/>
            <person name="Felis G.E."/>
            <person name="de Vos W.M."/>
            <person name="Barrangou R."/>
            <person name="Klaenhammer T.R."/>
            <person name="Caufield P.W."/>
            <person name="Cui Y."/>
            <person name="Zhang H."/>
            <person name="O'Toole P.W."/>
        </authorList>
    </citation>
    <scope>NUCLEOTIDE SEQUENCE [LARGE SCALE GENOMIC DNA]</scope>
    <source>
        <strain evidence="1 2">DSM 20605</strain>
    </source>
</reference>
<dbReference type="EMBL" id="AYYX01000150">
    <property type="protein sequence ID" value="KRM82114.1"/>
    <property type="molecule type" value="Genomic_DNA"/>
</dbReference>
<comment type="caution">
    <text evidence="1">The sequence shown here is derived from an EMBL/GenBank/DDBJ whole genome shotgun (WGS) entry which is preliminary data.</text>
</comment>
<dbReference type="SUPFAM" id="SSF88723">
    <property type="entry name" value="PIN domain-like"/>
    <property type="match status" value="1"/>
</dbReference>
<accession>A0A0R2BTY1</accession>
<evidence type="ECO:0008006" key="3">
    <source>
        <dbReference type="Google" id="ProtNLM"/>
    </source>
</evidence>
<sequence length="163" mass="18982">MNGYLVDTNIFIASNRNYRQEFFPVVWNFFSNDQEIFILDKVYKEMLQGKDELRDWAKCNKSKVVDSALAVKEYQDVLIYLVSSNKWEPAGYELWASDINKADPWLIACAKMKSLIIVTDEKNSGPNGKKSRQEPKIPFVADRLGVRTIGFWEFLKLKKFVAR</sequence>